<evidence type="ECO:0008006" key="3">
    <source>
        <dbReference type="Google" id="ProtNLM"/>
    </source>
</evidence>
<proteinExistence type="predicted"/>
<comment type="caution">
    <text evidence="1">The sequence shown here is derived from an EMBL/GenBank/DDBJ whole genome shotgun (WGS) entry which is preliminary data.</text>
</comment>
<dbReference type="RefSeq" id="WP_273556732.1">
    <property type="nucleotide sequence ID" value="NZ_JAQRFI010000094.1"/>
</dbReference>
<gene>
    <name evidence="1" type="ORF">PSI23_20080</name>
</gene>
<evidence type="ECO:0000313" key="2">
    <source>
        <dbReference type="Proteomes" id="UP001217178"/>
    </source>
</evidence>
<name>A0ABT5LK69_9GAMM</name>
<accession>A0ABT5LK69</accession>
<reference evidence="1 2" key="1">
    <citation type="submission" date="2023-02" db="EMBL/GenBank/DDBJ databases">
        <title>Entomopathogenic bacteria.</title>
        <authorList>
            <person name="Machado R.A."/>
        </authorList>
    </citation>
    <scope>NUCLEOTIDE SEQUENCE [LARGE SCALE GENOMIC DNA]</scope>
    <source>
        <strain evidence="1 2">XENO-10</strain>
    </source>
</reference>
<evidence type="ECO:0000313" key="1">
    <source>
        <dbReference type="EMBL" id="MDC9591516.1"/>
    </source>
</evidence>
<keyword evidence="2" id="KW-1185">Reference proteome</keyword>
<organism evidence="1 2">
    <name type="scientific">Xenorhabdus yunnanensis</name>
    <dbReference type="NCBI Taxonomy" id="3025878"/>
    <lineage>
        <taxon>Bacteria</taxon>
        <taxon>Pseudomonadati</taxon>
        <taxon>Pseudomonadota</taxon>
        <taxon>Gammaproteobacteria</taxon>
        <taxon>Enterobacterales</taxon>
        <taxon>Morganellaceae</taxon>
        <taxon>Xenorhabdus</taxon>
    </lineage>
</organism>
<sequence length="51" mass="5940">MNTSKYPTRADAARATLYSERESKKLSKKEQEERVRKFNAALLNGKYFSLL</sequence>
<dbReference type="EMBL" id="JAQRFI010000094">
    <property type="protein sequence ID" value="MDC9591516.1"/>
    <property type="molecule type" value="Genomic_DNA"/>
</dbReference>
<protein>
    <recommendedName>
        <fullName evidence="3">Integrase</fullName>
    </recommendedName>
</protein>
<dbReference type="Proteomes" id="UP001217178">
    <property type="component" value="Unassembled WGS sequence"/>
</dbReference>